<dbReference type="EMBL" id="JAOAMV010000003">
    <property type="protein sequence ID" value="MCT2558860.1"/>
    <property type="molecule type" value="Genomic_DNA"/>
</dbReference>
<evidence type="ECO:0000313" key="1">
    <source>
        <dbReference type="EMBL" id="MCT2558860.1"/>
    </source>
</evidence>
<organism evidence="1 2">
    <name type="scientific">Tsuneonella litorea</name>
    <dbReference type="NCBI Taxonomy" id="2976475"/>
    <lineage>
        <taxon>Bacteria</taxon>
        <taxon>Pseudomonadati</taxon>
        <taxon>Pseudomonadota</taxon>
        <taxon>Alphaproteobacteria</taxon>
        <taxon>Sphingomonadales</taxon>
        <taxon>Erythrobacteraceae</taxon>
        <taxon>Tsuneonella</taxon>
    </lineage>
</organism>
<accession>A0A9X2W0H6</accession>
<dbReference type="Pfam" id="PF08883">
    <property type="entry name" value="DOPA_dioxygen"/>
    <property type="match status" value="1"/>
</dbReference>
<evidence type="ECO:0000313" key="2">
    <source>
        <dbReference type="Proteomes" id="UP001142648"/>
    </source>
</evidence>
<protein>
    <submittedName>
        <fullName evidence="1">DOPA 4,5-dioxygenase family protein</fullName>
    </submittedName>
</protein>
<dbReference type="InterPro" id="IPR023389">
    <property type="entry name" value="DOPA-like_sf"/>
</dbReference>
<dbReference type="Proteomes" id="UP001142648">
    <property type="component" value="Unassembled WGS sequence"/>
</dbReference>
<dbReference type="PANTHER" id="PTHR36423">
    <property type="entry name" value="AFR070WP"/>
    <property type="match status" value="1"/>
</dbReference>
<dbReference type="PANTHER" id="PTHR36423:SF2">
    <property type="entry name" value="AFR070WP"/>
    <property type="match status" value="1"/>
</dbReference>
<dbReference type="InterPro" id="IPR014980">
    <property type="entry name" value="DOPA_dioxygen"/>
</dbReference>
<keyword evidence="2" id="KW-1185">Reference proteome</keyword>
<sequence length="108" mass="11697">MAIRGFHAHIYFDPDELDAARALAEAAKDLLGCPVGHFHAAPVGPHPRGSVQLSLRPDQFARFAAWAPEARGSLTIFAHGLSGDDIADHTRYVVWFGPSETLDMTAFA</sequence>
<dbReference type="RefSeq" id="WP_259961727.1">
    <property type="nucleotide sequence ID" value="NZ_JAOAMV010000003.1"/>
</dbReference>
<dbReference type="PIRSF" id="PIRSF028139">
    <property type="entry name" value="DOPA-diox_rel_Mll2280"/>
    <property type="match status" value="1"/>
</dbReference>
<comment type="caution">
    <text evidence="1">The sequence shown here is derived from an EMBL/GenBank/DDBJ whole genome shotgun (WGS) entry which is preliminary data.</text>
</comment>
<reference evidence="1" key="1">
    <citation type="submission" date="2022-09" db="EMBL/GenBank/DDBJ databases">
        <title>The genome sequence of Tsuneonella sp. YG55.</title>
        <authorList>
            <person name="Liu Y."/>
        </authorList>
    </citation>
    <scope>NUCLEOTIDE SEQUENCE</scope>
    <source>
        <strain evidence="1">YG55</strain>
    </source>
</reference>
<dbReference type="SUPFAM" id="SSF143410">
    <property type="entry name" value="DOPA-like"/>
    <property type="match status" value="1"/>
</dbReference>
<proteinExistence type="predicted"/>
<gene>
    <name evidence="1" type="ORF">N0B51_07690</name>
</gene>
<name>A0A9X2W0H6_9SPHN</name>
<dbReference type="AlphaFoldDB" id="A0A9X2W0H6"/>
<dbReference type="Gene3D" id="3.30.70.1240">
    <property type="entry name" value="DOPA-like domains"/>
    <property type="match status" value="1"/>
</dbReference>